<comment type="subunit">
    <text evidence="2">Homodimer.</text>
</comment>
<keyword evidence="7" id="KW-1185">Reference proteome</keyword>
<dbReference type="Proteomes" id="UP000036045">
    <property type="component" value="Unassembled WGS sequence"/>
</dbReference>
<dbReference type="InterPro" id="IPR023753">
    <property type="entry name" value="FAD/NAD-binding_dom"/>
</dbReference>
<evidence type="ECO:0000313" key="7">
    <source>
        <dbReference type="Proteomes" id="UP000036045"/>
    </source>
</evidence>
<keyword evidence="3" id="KW-0285">Flavoprotein</keyword>
<protein>
    <submittedName>
        <fullName evidence="6">Pyridine nucleotide-disulfide oxidoreductase</fullName>
    </submittedName>
</protein>
<dbReference type="GeneID" id="56349831"/>
<accession>A0A0J1IQ72</accession>
<evidence type="ECO:0000256" key="2">
    <source>
        <dbReference type="ARBA" id="ARBA00011738"/>
    </source>
</evidence>
<evidence type="ECO:0000259" key="5">
    <source>
        <dbReference type="Pfam" id="PF07992"/>
    </source>
</evidence>
<dbReference type="Gene3D" id="3.50.50.60">
    <property type="entry name" value="FAD/NAD(P)-binding domain"/>
    <property type="match status" value="2"/>
</dbReference>
<dbReference type="PRINTS" id="PR00368">
    <property type="entry name" value="FADPNR"/>
</dbReference>
<dbReference type="PRINTS" id="PR00469">
    <property type="entry name" value="PNDRDTASEII"/>
</dbReference>
<dbReference type="InterPro" id="IPR050097">
    <property type="entry name" value="Ferredoxin-NADP_redctase_2"/>
</dbReference>
<sequence>MLDCIVIGGGPAGLNASLVLGRARMKTIVFDDDKPRNSVTQESHGFITRDGIKPSQFKQIGKEELKKYPDVSFKSQRVTDIKKVNKHFTIFTDQNESYQAKKIILSTGLIDILPDIAGLHHFYGKSIFSCPFCDGWELKDRALAVLAENDHTFHLTKLLFNWSRNIIVCTNGKKILTNEQLDTLNNKNIKVIAHEIDRLQGDNGQLQKIIFKNGEEIDREGGFVTAELQQAVPFAESLGCILNKMGGVETDALGRTNIEGVYASGDNTLLTPPQLINAASQGSKAASGVIADLINEGF</sequence>
<name>A0A0J1IQ72_NIACI</name>
<evidence type="ECO:0000256" key="1">
    <source>
        <dbReference type="ARBA" id="ARBA00001974"/>
    </source>
</evidence>
<dbReference type="SUPFAM" id="SSF51905">
    <property type="entry name" value="FAD/NAD(P)-binding domain"/>
    <property type="match status" value="1"/>
</dbReference>
<dbReference type="PANTHER" id="PTHR48105">
    <property type="entry name" value="THIOREDOXIN REDUCTASE 1-RELATED-RELATED"/>
    <property type="match status" value="1"/>
</dbReference>
<reference evidence="6 7" key="1">
    <citation type="submission" date="2015-05" db="EMBL/GenBank/DDBJ databases">
        <title>Whole genome sequence and identification of bacterial endophytes from Costus igneus.</title>
        <authorList>
            <person name="Lee Y.P."/>
            <person name="Gan H.M."/>
            <person name="Eng W."/>
            <person name="Wheatley M.S."/>
            <person name="Caraballo A."/>
            <person name="Polter S."/>
            <person name="Savka M.A."/>
            <person name="Hudson A.O."/>
        </authorList>
    </citation>
    <scope>NUCLEOTIDE SEQUENCE [LARGE SCALE GENOMIC DNA]</scope>
    <source>
        <strain evidence="6 7">RIT379</strain>
    </source>
</reference>
<feature type="domain" description="FAD/NAD(P)-binding" evidence="5">
    <location>
        <begin position="3"/>
        <end position="282"/>
    </location>
</feature>
<dbReference type="EMBL" id="LDPH01000002">
    <property type="protein sequence ID" value="KLV28111.1"/>
    <property type="molecule type" value="Genomic_DNA"/>
</dbReference>
<dbReference type="Pfam" id="PF07992">
    <property type="entry name" value="Pyr_redox_2"/>
    <property type="match status" value="1"/>
</dbReference>
<keyword evidence="4" id="KW-0560">Oxidoreductase</keyword>
<dbReference type="OrthoDB" id="9806179at2"/>
<dbReference type="RefSeq" id="WP_047940664.1">
    <property type="nucleotide sequence ID" value="NZ_CP053989.1"/>
</dbReference>
<proteinExistence type="predicted"/>
<evidence type="ECO:0000256" key="4">
    <source>
        <dbReference type="ARBA" id="ARBA00023002"/>
    </source>
</evidence>
<evidence type="ECO:0000256" key="3">
    <source>
        <dbReference type="ARBA" id="ARBA00022630"/>
    </source>
</evidence>
<gene>
    <name evidence="6" type="ORF">ABW02_04315</name>
</gene>
<organism evidence="6 7">
    <name type="scientific">Niallia circulans</name>
    <name type="common">Bacillus circulans</name>
    <dbReference type="NCBI Taxonomy" id="1397"/>
    <lineage>
        <taxon>Bacteria</taxon>
        <taxon>Bacillati</taxon>
        <taxon>Bacillota</taxon>
        <taxon>Bacilli</taxon>
        <taxon>Bacillales</taxon>
        <taxon>Bacillaceae</taxon>
        <taxon>Niallia</taxon>
    </lineage>
</organism>
<comment type="cofactor">
    <cofactor evidence="1">
        <name>FAD</name>
        <dbReference type="ChEBI" id="CHEBI:57692"/>
    </cofactor>
</comment>
<comment type="caution">
    <text evidence="6">The sequence shown here is derived from an EMBL/GenBank/DDBJ whole genome shotgun (WGS) entry which is preliminary data.</text>
</comment>
<dbReference type="AlphaFoldDB" id="A0A0J1IQ72"/>
<dbReference type="PATRIC" id="fig|1397.4.peg.2156"/>
<dbReference type="InterPro" id="IPR036188">
    <property type="entry name" value="FAD/NAD-bd_sf"/>
</dbReference>
<evidence type="ECO:0000313" key="6">
    <source>
        <dbReference type="EMBL" id="KLV28111.1"/>
    </source>
</evidence>
<dbReference type="GO" id="GO:0016491">
    <property type="term" value="F:oxidoreductase activity"/>
    <property type="evidence" value="ECO:0007669"/>
    <property type="project" value="UniProtKB-KW"/>
</dbReference>